<dbReference type="HAMAP" id="MF_00122">
    <property type="entry name" value="GatC"/>
    <property type="match status" value="1"/>
</dbReference>
<dbReference type="PANTHER" id="PTHR15004:SF0">
    <property type="entry name" value="GLUTAMYL-TRNA(GLN) AMIDOTRANSFERASE SUBUNIT C, MITOCHONDRIAL"/>
    <property type="match status" value="1"/>
</dbReference>
<dbReference type="NCBIfam" id="TIGR00135">
    <property type="entry name" value="gatC"/>
    <property type="match status" value="1"/>
</dbReference>
<dbReference type="PANTHER" id="PTHR15004">
    <property type="entry name" value="GLUTAMYL-TRNA(GLN) AMIDOTRANSFERASE SUBUNIT C, MITOCHONDRIAL"/>
    <property type="match status" value="1"/>
</dbReference>
<comment type="similarity">
    <text evidence="1">Belongs to the GatC family.</text>
</comment>
<dbReference type="EMBL" id="ABCJ01000001">
    <property type="protein sequence ID" value="EDM24366.1"/>
    <property type="molecule type" value="Genomic_DNA"/>
</dbReference>
<proteinExistence type="inferred from homology"/>
<comment type="catalytic activity">
    <reaction evidence="1">
        <text>L-aspartyl-tRNA(Asn) + L-glutamine + ATP + H2O = L-asparaginyl-tRNA(Asn) + L-glutamate + ADP + phosphate + 2 H(+)</text>
        <dbReference type="Rhea" id="RHEA:14513"/>
        <dbReference type="Rhea" id="RHEA-COMP:9674"/>
        <dbReference type="Rhea" id="RHEA-COMP:9677"/>
        <dbReference type="ChEBI" id="CHEBI:15377"/>
        <dbReference type="ChEBI" id="CHEBI:15378"/>
        <dbReference type="ChEBI" id="CHEBI:29985"/>
        <dbReference type="ChEBI" id="CHEBI:30616"/>
        <dbReference type="ChEBI" id="CHEBI:43474"/>
        <dbReference type="ChEBI" id="CHEBI:58359"/>
        <dbReference type="ChEBI" id="CHEBI:78515"/>
        <dbReference type="ChEBI" id="CHEBI:78516"/>
        <dbReference type="ChEBI" id="CHEBI:456216"/>
    </reaction>
</comment>
<comment type="subunit">
    <text evidence="1">Heterotrimer of A, B and C subunits.</text>
</comment>
<dbReference type="EC" id="6.3.5.-" evidence="1"/>
<keyword evidence="1" id="KW-0547">Nucleotide-binding</keyword>
<dbReference type="GO" id="GO:0050567">
    <property type="term" value="F:glutaminyl-tRNA synthase (glutamine-hydrolyzing) activity"/>
    <property type="evidence" value="ECO:0007669"/>
    <property type="project" value="UniProtKB-UniRule"/>
</dbReference>
<name>A0AAI9F382_9BACT</name>
<dbReference type="GO" id="GO:0006450">
    <property type="term" value="P:regulation of translational fidelity"/>
    <property type="evidence" value="ECO:0007669"/>
    <property type="project" value="InterPro"/>
</dbReference>
<organism evidence="2 3">
    <name type="scientific">Caminibacter mediatlanticus TB-2</name>
    <dbReference type="NCBI Taxonomy" id="391592"/>
    <lineage>
        <taxon>Bacteria</taxon>
        <taxon>Pseudomonadati</taxon>
        <taxon>Campylobacterota</taxon>
        <taxon>Epsilonproteobacteria</taxon>
        <taxon>Nautiliales</taxon>
        <taxon>Nautiliaceae</taxon>
        <taxon>Caminibacter</taxon>
    </lineage>
</organism>
<dbReference type="AlphaFoldDB" id="A0AAI9F382"/>
<comment type="function">
    <text evidence="1">Allows the formation of correctly charged Asn-tRNA(Asn) or Gln-tRNA(Gln) through the transamidation of misacylated Asp-tRNA(Asn) or Glu-tRNA(Gln) in organisms which lack either or both of asparaginyl-tRNA or glutaminyl-tRNA synthetases. The reaction takes place in the presence of glutamine and ATP through an activated phospho-Asp-tRNA(Asn) or phospho-Glu-tRNA(Gln).</text>
</comment>
<protein>
    <recommendedName>
        <fullName evidence="1">Aspartyl/glutamyl-tRNA(Asn/Gln) amidotransferase subunit C</fullName>
        <shortName evidence="1">Asp/Glu-ADT subunit C</shortName>
        <ecNumber evidence="1">6.3.5.-</ecNumber>
    </recommendedName>
</protein>
<reference evidence="2 3" key="1">
    <citation type="journal article" date="2011" name="Stand. Genomic Sci.">
        <title>Draft genome sequence of Caminibacter mediatlanticus strain TB-2, an epsilonproteobacterium isolated from a deep-sea hydrothermal vent.</title>
        <authorList>
            <person name="Giovannelli D."/>
            <person name="Ferriera S."/>
            <person name="Johnson J."/>
            <person name="Kravitz S."/>
            <person name="Perez-Rodriguez I."/>
            <person name="Ricci J."/>
            <person name="O'Brien C."/>
            <person name="Voordeckers J.W."/>
            <person name="Bini E."/>
            <person name="Vetriani C."/>
        </authorList>
    </citation>
    <scope>NUCLEOTIDE SEQUENCE [LARGE SCALE GENOMIC DNA]</scope>
    <source>
        <strain evidence="2 3">TB-2</strain>
    </source>
</reference>
<evidence type="ECO:0000313" key="2">
    <source>
        <dbReference type="EMBL" id="EDM24366.1"/>
    </source>
</evidence>
<dbReference type="GO" id="GO:0005524">
    <property type="term" value="F:ATP binding"/>
    <property type="evidence" value="ECO:0007669"/>
    <property type="project" value="UniProtKB-KW"/>
</dbReference>
<evidence type="ECO:0000256" key="1">
    <source>
        <dbReference type="HAMAP-Rule" id="MF_00122"/>
    </source>
</evidence>
<comment type="catalytic activity">
    <reaction evidence="1">
        <text>L-glutamyl-tRNA(Gln) + L-glutamine + ATP + H2O = L-glutaminyl-tRNA(Gln) + L-glutamate + ADP + phosphate + H(+)</text>
        <dbReference type="Rhea" id="RHEA:17521"/>
        <dbReference type="Rhea" id="RHEA-COMP:9681"/>
        <dbReference type="Rhea" id="RHEA-COMP:9684"/>
        <dbReference type="ChEBI" id="CHEBI:15377"/>
        <dbReference type="ChEBI" id="CHEBI:15378"/>
        <dbReference type="ChEBI" id="CHEBI:29985"/>
        <dbReference type="ChEBI" id="CHEBI:30616"/>
        <dbReference type="ChEBI" id="CHEBI:43474"/>
        <dbReference type="ChEBI" id="CHEBI:58359"/>
        <dbReference type="ChEBI" id="CHEBI:78520"/>
        <dbReference type="ChEBI" id="CHEBI:78521"/>
        <dbReference type="ChEBI" id="CHEBI:456216"/>
    </reaction>
</comment>
<dbReference type="Gene3D" id="1.10.20.60">
    <property type="entry name" value="Glu-tRNAGln amidotransferase C subunit, N-terminal domain"/>
    <property type="match status" value="1"/>
</dbReference>
<sequence>MRINEELIKKLENLAMVEINNKEEMAKNLSEIVEFVELLNEIDTSNIDAAFRTIDATTPLREDIPQKSEVIEDVLKNAPKSKDGYFIVPKIIE</sequence>
<dbReference type="RefSeq" id="WP_007473230.1">
    <property type="nucleotide sequence ID" value="NZ_ABCJ01000001.1"/>
</dbReference>
<keyword evidence="1 2" id="KW-0436">Ligase</keyword>
<dbReference type="GO" id="GO:0070681">
    <property type="term" value="P:glutaminyl-tRNAGln biosynthesis via transamidation"/>
    <property type="evidence" value="ECO:0007669"/>
    <property type="project" value="TreeGrafter"/>
</dbReference>
<comment type="caution">
    <text evidence="2">The sequence shown here is derived from an EMBL/GenBank/DDBJ whole genome shotgun (WGS) entry which is preliminary data.</text>
</comment>
<dbReference type="GO" id="GO:0006412">
    <property type="term" value="P:translation"/>
    <property type="evidence" value="ECO:0007669"/>
    <property type="project" value="UniProtKB-UniRule"/>
</dbReference>
<dbReference type="Proteomes" id="UP000003288">
    <property type="component" value="Unassembled WGS sequence"/>
</dbReference>
<evidence type="ECO:0000313" key="3">
    <source>
        <dbReference type="Proteomes" id="UP000003288"/>
    </source>
</evidence>
<keyword evidence="1" id="KW-0648">Protein biosynthesis</keyword>
<dbReference type="SUPFAM" id="SSF141000">
    <property type="entry name" value="Glu-tRNAGln amidotransferase C subunit"/>
    <property type="match status" value="1"/>
</dbReference>
<dbReference type="Pfam" id="PF02686">
    <property type="entry name" value="GatC"/>
    <property type="match status" value="1"/>
</dbReference>
<gene>
    <name evidence="1 2" type="primary">gatC</name>
    <name evidence="2" type="ORF">CMTB2_02583</name>
</gene>
<keyword evidence="1" id="KW-0067">ATP-binding</keyword>
<accession>A0AAI9F382</accession>
<dbReference type="InterPro" id="IPR036113">
    <property type="entry name" value="Asp/Glu-ADT_sf_sub_c"/>
</dbReference>
<dbReference type="InterPro" id="IPR003837">
    <property type="entry name" value="GatC"/>
</dbReference>